<organism evidence="5 6">
    <name type="scientific">Eleusine coracana subsp. coracana</name>
    <dbReference type="NCBI Taxonomy" id="191504"/>
    <lineage>
        <taxon>Eukaryota</taxon>
        <taxon>Viridiplantae</taxon>
        <taxon>Streptophyta</taxon>
        <taxon>Embryophyta</taxon>
        <taxon>Tracheophyta</taxon>
        <taxon>Spermatophyta</taxon>
        <taxon>Magnoliopsida</taxon>
        <taxon>Liliopsida</taxon>
        <taxon>Poales</taxon>
        <taxon>Poaceae</taxon>
        <taxon>PACMAD clade</taxon>
        <taxon>Chloridoideae</taxon>
        <taxon>Cynodonteae</taxon>
        <taxon>Eleusininae</taxon>
        <taxon>Eleusine</taxon>
    </lineage>
</organism>
<reference evidence="5" key="1">
    <citation type="journal article" date="2018" name="DNA Res.">
        <title>Multiple hybrid de novo genome assembly of finger millet, an orphan allotetraploid crop.</title>
        <authorList>
            <person name="Hatakeyama M."/>
            <person name="Aluri S."/>
            <person name="Balachadran M.T."/>
            <person name="Sivarajan S.R."/>
            <person name="Patrignani A."/>
            <person name="Gruter S."/>
            <person name="Poveda L."/>
            <person name="Shimizu-Inatsugi R."/>
            <person name="Baeten J."/>
            <person name="Francoijs K.J."/>
            <person name="Nataraja K.N."/>
            <person name="Reddy Y.A.N."/>
            <person name="Phadnis S."/>
            <person name="Ravikumar R.L."/>
            <person name="Schlapbach R."/>
            <person name="Sreeman S.M."/>
            <person name="Shimizu K.K."/>
        </authorList>
    </citation>
    <scope>NUCLEOTIDE SEQUENCE</scope>
</reference>
<dbReference type="GO" id="GO:0022857">
    <property type="term" value="F:transmembrane transporter activity"/>
    <property type="evidence" value="ECO:0007669"/>
    <property type="project" value="InterPro"/>
</dbReference>
<evidence type="ECO:0000256" key="1">
    <source>
        <dbReference type="ARBA" id="ARBA00022692"/>
    </source>
</evidence>
<name>A0AAV5DLY3_ELECO</name>
<accession>A0AAV5DLY3</accession>
<evidence type="ECO:0008006" key="7">
    <source>
        <dbReference type="Google" id="ProtNLM"/>
    </source>
</evidence>
<keyword evidence="1 4" id="KW-0812">Transmembrane</keyword>
<proteinExistence type="predicted"/>
<reference evidence="5" key="2">
    <citation type="submission" date="2021-12" db="EMBL/GenBank/DDBJ databases">
        <title>Resequencing data analysis of finger millet.</title>
        <authorList>
            <person name="Hatakeyama M."/>
            <person name="Aluri S."/>
            <person name="Balachadran M.T."/>
            <person name="Sivarajan S.R."/>
            <person name="Poveda L."/>
            <person name="Shimizu-Inatsugi R."/>
            <person name="Schlapbach R."/>
            <person name="Sreeman S.M."/>
            <person name="Shimizu K.K."/>
        </authorList>
    </citation>
    <scope>NUCLEOTIDE SEQUENCE</scope>
</reference>
<feature type="transmembrane region" description="Helical" evidence="4">
    <location>
        <begin position="63"/>
        <end position="84"/>
    </location>
</feature>
<sequence length="141" mass="15859">MVPRKEVLKLKASSGKAKLAGIGLCLTGVFVMPFYAGPALSPVNHHHAFAHTLIPSQSSSQMTWIKGTFLLVLSCIVWSLWMIMQTRMLKEYPNKMLLSVTQCLFRILQFLLVAVVAERDFSKWTIQLDISFLAIIYSVLS</sequence>
<evidence type="ECO:0000313" key="6">
    <source>
        <dbReference type="Proteomes" id="UP001054889"/>
    </source>
</evidence>
<dbReference type="InterPro" id="IPR030184">
    <property type="entry name" value="WAT1-related"/>
</dbReference>
<gene>
    <name evidence="5" type="primary">ga29868</name>
    <name evidence="5" type="ORF">PR202_ga29868</name>
</gene>
<evidence type="ECO:0000256" key="2">
    <source>
        <dbReference type="ARBA" id="ARBA00022989"/>
    </source>
</evidence>
<feature type="transmembrane region" description="Helical" evidence="4">
    <location>
        <begin position="21"/>
        <end position="43"/>
    </location>
</feature>
<comment type="caution">
    <text evidence="5">The sequence shown here is derived from an EMBL/GenBank/DDBJ whole genome shotgun (WGS) entry which is preliminary data.</text>
</comment>
<dbReference type="Proteomes" id="UP001054889">
    <property type="component" value="Unassembled WGS sequence"/>
</dbReference>
<dbReference type="EMBL" id="BQKI01000018">
    <property type="protein sequence ID" value="GJN11664.1"/>
    <property type="molecule type" value="Genomic_DNA"/>
</dbReference>
<evidence type="ECO:0000313" key="5">
    <source>
        <dbReference type="EMBL" id="GJN11664.1"/>
    </source>
</evidence>
<dbReference type="PANTHER" id="PTHR31218">
    <property type="entry name" value="WAT1-RELATED PROTEIN"/>
    <property type="match status" value="1"/>
</dbReference>
<keyword evidence="6" id="KW-1185">Reference proteome</keyword>
<evidence type="ECO:0000256" key="4">
    <source>
        <dbReference type="SAM" id="Phobius"/>
    </source>
</evidence>
<feature type="transmembrane region" description="Helical" evidence="4">
    <location>
        <begin position="96"/>
        <end position="115"/>
    </location>
</feature>
<dbReference type="AlphaFoldDB" id="A0AAV5DLY3"/>
<keyword evidence="3 4" id="KW-0472">Membrane</keyword>
<evidence type="ECO:0000256" key="3">
    <source>
        <dbReference type="ARBA" id="ARBA00023136"/>
    </source>
</evidence>
<dbReference type="GO" id="GO:0016020">
    <property type="term" value="C:membrane"/>
    <property type="evidence" value="ECO:0007669"/>
    <property type="project" value="InterPro"/>
</dbReference>
<keyword evidence="2 4" id="KW-1133">Transmembrane helix</keyword>
<protein>
    <recommendedName>
        <fullName evidence="7">WAT1-related protein</fullName>
    </recommendedName>
</protein>